<keyword evidence="3" id="KW-1185">Reference proteome</keyword>
<sequence length="85" mass="8927">MFAVVLILLSAEGSMVLNAVTRKVGEAAIASIVLILVGALLVVAQRRSYGLILYTIKAHILLACAVLIFIVLNVPTSPALNMSPP</sequence>
<feature type="transmembrane region" description="Helical" evidence="1">
    <location>
        <begin position="51"/>
        <end position="72"/>
    </location>
</feature>
<reference evidence="2 3" key="1">
    <citation type="journal article" date="2022" name="Front. Cell. Infect. Microbiol.">
        <title>The Genomes of Two Strains of Taenia crassiceps the Animal Model for the Study of Human Cysticercosis.</title>
        <authorList>
            <person name="Bobes R.J."/>
            <person name="Estrada K."/>
            <person name="Rios-Valencia D.G."/>
            <person name="Calderon-Gallegos A."/>
            <person name="de la Torre P."/>
            <person name="Carrero J.C."/>
            <person name="Sanchez-Flores A."/>
            <person name="Laclette J.P."/>
        </authorList>
    </citation>
    <scope>NUCLEOTIDE SEQUENCE [LARGE SCALE GENOMIC DNA]</scope>
    <source>
        <strain evidence="2">WFUcys</strain>
    </source>
</reference>
<feature type="transmembrane region" description="Helical" evidence="1">
    <location>
        <begin position="28"/>
        <end position="44"/>
    </location>
</feature>
<name>A0ABR4Q4N3_9CEST</name>
<dbReference type="Proteomes" id="UP001651158">
    <property type="component" value="Unassembled WGS sequence"/>
</dbReference>
<comment type="caution">
    <text evidence="2">The sequence shown here is derived from an EMBL/GenBank/DDBJ whole genome shotgun (WGS) entry which is preliminary data.</text>
</comment>
<protein>
    <submittedName>
        <fullName evidence="2">Uncharacterized protein</fullName>
    </submittedName>
</protein>
<keyword evidence="1" id="KW-0472">Membrane</keyword>
<gene>
    <name evidence="2" type="ORF">TcWFU_002005</name>
</gene>
<organism evidence="2 3">
    <name type="scientific">Taenia crassiceps</name>
    <dbReference type="NCBI Taxonomy" id="6207"/>
    <lineage>
        <taxon>Eukaryota</taxon>
        <taxon>Metazoa</taxon>
        <taxon>Spiralia</taxon>
        <taxon>Lophotrochozoa</taxon>
        <taxon>Platyhelminthes</taxon>
        <taxon>Cestoda</taxon>
        <taxon>Eucestoda</taxon>
        <taxon>Cyclophyllidea</taxon>
        <taxon>Taeniidae</taxon>
        <taxon>Taenia</taxon>
    </lineage>
</organism>
<keyword evidence="1" id="KW-1133">Transmembrane helix</keyword>
<dbReference type="EMBL" id="JAKROA010000011">
    <property type="protein sequence ID" value="KAL5104610.1"/>
    <property type="molecule type" value="Genomic_DNA"/>
</dbReference>
<evidence type="ECO:0000313" key="2">
    <source>
        <dbReference type="EMBL" id="KAL5104610.1"/>
    </source>
</evidence>
<accession>A0ABR4Q4N3</accession>
<keyword evidence="1" id="KW-0812">Transmembrane</keyword>
<proteinExistence type="predicted"/>
<evidence type="ECO:0000256" key="1">
    <source>
        <dbReference type="SAM" id="Phobius"/>
    </source>
</evidence>
<evidence type="ECO:0000313" key="3">
    <source>
        <dbReference type="Proteomes" id="UP001651158"/>
    </source>
</evidence>